<dbReference type="Proteomes" id="UP000237105">
    <property type="component" value="Unassembled WGS sequence"/>
</dbReference>
<keyword evidence="3" id="KW-1185">Reference proteome</keyword>
<dbReference type="AlphaFoldDB" id="A0A2P5B5Y1"/>
<evidence type="ECO:0000313" key="3">
    <source>
        <dbReference type="Proteomes" id="UP000237105"/>
    </source>
</evidence>
<sequence>MHLVKSFSMTYNAVSSLATKIWICNTAFFCFLGNDSFPKARSNAYQLYNGRKTNYKKRTLLLLLIFFSIFIFQVLPNSFKDIFFFIQKEKRKKRANNIFNIQNSMKIRIEKHFLILVF</sequence>
<keyword evidence="1" id="KW-0812">Transmembrane</keyword>
<protein>
    <submittedName>
        <fullName evidence="2">Uncharacterized protein</fullName>
    </submittedName>
</protein>
<dbReference type="EMBL" id="JXTB01000355">
    <property type="protein sequence ID" value="PON44211.1"/>
    <property type="molecule type" value="Genomic_DNA"/>
</dbReference>
<evidence type="ECO:0000256" key="1">
    <source>
        <dbReference type="SAM" id="Phobius"/>
    </source>
</evidence>
<name>A0A2P5B5Y1_PARAD</name>
<organism evidence="2 3">
    <name type="scientific">Parasponia andersonii</name>
    <name type="common">Sponia andersonii</name>
    <dbReference type="NCBI Taxonomy" id="3476"/>
    <lineage>
        <taxon>Eukaryota</taxon>
        <taxon>Viridiplantae</taxon>
        <taxon>Streptophyta</taxon>
        <taxon>Embryophyta</taxon>
        <taxon>Tracheophyta</taxon>
        <taxon>Spermatophyta</taxon>
        <taxon>Magnoliopsida</taxon>
        <taxon>eudicotyledons</taxon>
        <taxon>Gunneridae</taxon>
        <taxon>Pentapetalae</taxon>
        <taxon>rosids</taxon>
        <taxon>fabids</taxon>
        <taxon>Rosales</taxon>
        <taxon>Cannabaceae</taxon>
        <taxon>Parasponia</taxon>
    </lineage>
</organism>
<feature type="transmembrane region" description="Helical" evidence="1">
    <location>
        <begin position="58"/>
        <end position="75"/>
    </location>
</feature>
<keyword evidence="1" id="KW-0472">Membrane</keyword>
<proteinExistence type="predicted"/>
<feature type="transmembrane region" description="Helical" evidence="1">
    <location>
        <begin position="20"/>
        <end position="37"/>
    </location>
</feature>
<gene>
    <name evidence="2" type="ORF">PanWU01x14_268750</name>
</gene>
<reference evidence="3" key="1">
    <citation type="submission" date="2016-06" db="EMBL/GenBank/DDBJ databases">
        <title>Parallel loss of symbiosis genes in relatives of nitrogen-fixing non-legume Parasponia.</title>
        <authorList>
            <person name="Van Velzen R."/>
            <person name="Holmer R."/>
            <person name="Bu F."/>
            <person name="Rutten L."/>
            <person name="Van Zeijl A."/>
            <person name="Liu W."/>
            <person name="Santuari L."/>
            <person name="Cao Q."/>
            <person name="Sharma T."/>
            <person name="Shen D."/>
            <person name="Roswanjaya Y."/>
            <person name="Wardhani T."/>
            <person name="Kalhor M.S."/>
            <person name="Jansen J."/>
            <person name="Van den Hoogen J."/>
            <person name="Gungor B."/>
            <person name="Hartog M."/>
            <person name="Hontelez J."/>
            <person name="Verver J."/>
            <person name="Yang W.-C."/>
            <person name="Schijlen E."/>
            <person name="Repin R."/>
            <person name="Schilthuizen M."/>
            <person name="Schranz E."/>
            <person name="Heidstra R."/>
            <person name="Miyata K."/>
            <person name="Fedorova E."/>
            <person name="Kohlen W."/>
            <person name="Bisseling T."/>
            <person name="Smit S."/>
            <person name="Geurts R."/>
        </authorList>
    </citation>
    <scope>NUCLEOTIDE SEQUENCE [LARGE SCALE GENOMIC DNA]</scope>
    <source>
        <strain evidence="3">cv. WU1-14</strain>
    </source>
</reference>
<keyword evidence="1" id="KW-1133">Transmembrane helix</keyword>
<comment type="caution">
    <text evidence="2">The sequence shown here is derived from an EMBL/GenBank/DDBJ whole genome shotgun (WGS) entry which is preliminary data.</text>
</comment>
<evidence type="ECO:0000313" key="2">
    <source>
        <dbReference type="EMBL" id="PON44211.1"/>
    </source>
</evidence>
<accession>A0A2P5B5Y1</accession>